<accession>A0A0P6C4Q8</accession>
<keyword evidence="2" id="KW-1185">Reference proteome</keyword>
<proteinExistence type="predicted"/>
<gene>
    <name evidence="1" type="ORF">APZ42_028657</name>
</gene>
<dbReference type="Proteomes" id="UP000076858">
    <property type="component" value="Unassembled WGS sequence"/>
</dbReference>
<organism evidence="1 2">
    <name type="scientific">Daphnia magna</name>
    <dbReference type="NCBI Taxonomy" id="35525"/>
    <lineage>
        <taxon>Eukaryota</taxon>
        <taxon>Metazoa</taxon>
        <taxon>Ecdysozoa</taxon>
        <taxon>Arthropoda</taxon>
        <taxon>Crustacea</taxon>
        <taxon>Branchiopoda</taxon>
        <taxon>Diplostraca</taxon>
        <taxon>Cladocera</taxon>
        <taxon>Anomopoda</taxon>
        <taxon>Daphniidae</taxon>
        <taxon>Daphnia</taxon>
    </lineage>
</organism>
<sequence>MIAGIVRAAVIFYNNKGGGRELEEQTTAQKERKKEKDSASFIIYYLVVFSFDVSFLGFFVFVLFFDVRHVCIMFHLLVLGSCYFLIEKMHNDSLPALVPSGDLHNTLSTLFLFIPICFFSI</sequence>
<evidence type="ECO:0000313" key="2">
    <source>
        <dbReference type="Proteomes" id="UP000076858"/>
    </source>
</evidence>
<dbReference type="AlphaFoldDB" id="A0A0P6C4Q8"/>
<protein>
    <submittedName>
        <fullName evidence="1">Uncharacterized protein</fullName>
    </submittedName>
</protein>
<comment type="caution">
    <text evidence="1">The sequence shown here is derived from an EMBL/GenBank/DDBJ whole genome shotgun (WGS) entry which is preliminary data.</text>
</comment>
<name>A0A0P6C4Q8_9CRUS</name>
<dbReference type="EMBL" id="LRGB01002451">
    <property type="protein sequence ID" value="KZS07550.1"/>
    <property type="molecule type" value="Genomic_DNA"/>
</dbReference>
<reference evidence="1 2" key="1">
    <citation type="submission" date="2016-03" db="EMBL/GenBank/DDBJ databases">
        <title>EvidentialGene: Evidence-directed Construction of Genes on Genomes.</title>
        <authorList>
            <person name="Gilbert D.G."/>
            <person name="Choi J.-H."/>
            <person name="Mockaitis K."/>
            <person name="Colbourne J."/>
            <person name="Pfrender M."/>
        </authorList>
    </citation>
    <scope>NUCLEOTIDE SEQUENCE [LARGE SCALE GENOMIC DNA]</scope>
    <source>
        <strain evidence="1 2">Xinb3</strain>
        <tissue evidence="1">Complete organism</tissue>
    </source>
</reference>
<evidence type="ECO:0000313" key="1">
    <source>
        <dbReference type="EMBL" id="KZS07550.1"/>
    </source>
</evidence>